<dbReference type="Proteomes" id="UP000077295">
    <property type="component" value="Unassembled WGS sequence"/>
</dbReference>
<organism evidence="1 2">
    <name type="scientific">Enterobacter hormaechei</name>
    <dbReference type="NCBI Taxonomy" id="158836"/>
    <lineage>
        <taxon>Bacteria</taxon>
        <taxon>Pseudomonadati</taxon>
        <taxon>Pseudomonadota</taxon>
        <taxon>Gammaproteobacteria</taxon>
        <taxon>Enterobacterales</taxon>
        <taxon>Enterobacteriaceae</taxon>
        <taxon>Enterobacter</taxon>
        <taxon>Enterobacter cloacae complex</taxon>
    </lineage>
</organism>
<evidence type="ECO:0000313" key="1">
    <source>
        <dbReference type="EMBL" id="SAE34840.1"/>
    </source>
</evidence>
<proteinExistence type="predicted"/>
<comment type="caution">
    <text evidence="1">The sequence shown here is derived from an EMBL/GenBank/DDBJ whole genome shotgun (WGS) entry which is preliminary data.</text>
</comment>
<gene>
    <name evidence="1" type="ORF">SAMEA2273187_02386</name>
</gene>
<accession>A0ABD7KWN9</accession>
<sequence length="172" mass="18676">MATPKIIASPHATALSGELKTISSSRIKAHTATTPAKVTNRLARSFMASPSVPPYFSMLLFIFCNSGCVNPERNKASSVTFISSRPLSPRSVFPIADCASNHTDELYSNPHDVCPMNQISDNRSHKAPLVIQQQVEPLGDNIRLSEGSHLIRITVYPCGSVAETLIDPTCRL</sequence>
<dbReference type="EMBL" id="FKEV01000007">
    <property type="protein sequence ID" value="SAE34840.1"/>
    <property type="molecule type" value="Genomic_DNA"/>
</dbReference>
<dbReference type="AlphaFoldDB" id="A0ABD7KWN9"/>
<evidence type="ECO:0000313" key="2">
    <source>
        <dbReference type="Proteomes" id="UP000077295"/>
    </source>
</evidence>
<reference evidence="1 2" key="1">
    <citation type="submission" date="2016-03" db="EMBL/GenBank/DDBJ databases">
        <authorList>
            <consortium name="Pathogen Informatics"/>
        </authorList>
    </citation>
    <scope>NUCLEOTIDE SEQUENCE [LARGE SCALE GENOMIC DNA]</scope>
    <source>
        <strain evidence="2">e552</strain>
    </source>
</reference>
<name>A0ABD7KWN9_9ENTR</name>
<protein>
    <submittedName>
        <fullName evidence="1">Uncharacterized protein</fullName>
    </submittedName>
</protein>